<evidence type="ECO:0000313" key="3">
    <source>
        <dbReference type="Proteomes" id="UP000729733"/>
    </source>
</evidence>
<dbReference type="AlphaFoldDB" id="A0A964BUD9"/>
<dbReference type="Proteomes" id="UP000729733">
    <property type="component" value="Unassembled WGS sequence"/>
</dbReference>
<dbReference type="RefSeq" id="WP_229642104.1">
    <property type="nucleotide sequence ID" value="NZ_JADWDC010000062.1"/>
</dbReference>
<dbReference type="InterPro" id="IPR053844">
    <property type="entry name" value="AH_C"/>
</dbReference>
<comment type="caution">
    <text evidence="2">The sequence shown here is derived from an EMBL/GenBank/DDBJ whole genome shotgun (WGS) entry which is preliminary data.</text>
</comment>
<gene>
    <name evidence="2" type="ORF">I4641_18700</name>
</gene>
<keyword evidence="3" id="KW-1185">Reference proteome</keyword>
<dbReference type="Gene3D" id="3.10.490.10">
    <property type="entry name" value="Gamma-glutamyl cyclotransferase-like"/>
    <property type="match status" value="1"/>
</dbReference>
<sequence length="134" mass="15070">MTTESDIKHVFICGSALKGQPDHGNLQSAKFIKTTQTLPQYRLHAAENGWHPAIYATETNGVSIPGEIYEMTTEQYDYLLKNEPPHMYPETVNLEGDETAIAMLYPQELVEKHDWEDISDLGGWAAYKKVAVAD</sequence>
<evidence type="ECO:0000259" key="1">
    <source>
        <dbReference type="Pfam" id="PF21986"/>
    </source>
</evidence>
<organism evidence="2 3">
    <name type="scientific">Waterburya agarophytonicola KI4</name>
    <dbReference type="NCBI Taxonomy" id="2874699"/>
    <lineage>
        <taxon>Bacteria</taxon>
        <taxon>Bacillati</taxon>
        <taxon>Cyanobacteriota</taxon>
        <taxon>Cyanophyceae</taxon>
        <taxon>Pleurocapsales</taxon>
        <taxon>Hyellaceae</taxon>
        <taxon>Waterburya</taxon>
        <taxon>Waterburya agarophytonicola</taxon>
    </lineage>
</organism>
<evidence type="ECO:0000313" key="2">
    <source>
        <dbReference type="EMBL" id="MCC0179001.1"/>
    </source>
</evidence>
<proteinExistence type="predicted"/>
<name>A0A964BUD9_9CYAN</name>
<dbReference type="SUPFAM" id="SSF110857">
    <property type="entry name" value="Gamma-glutamyl cyclotransferase-like"/>
    <property type="match status" value="1"/>
</dbReference>
<dbReference type="InterPro" id="IPR036568">
    <property type="entry name" value="GGCT-like_sf"/>
</dbReference>
<dbReference type="Pfam" id="PF21986">
    <property type="entry name" value="AH_C"/>
    <property type="match status" value="1"/>
</dbReference>
<dbReference type="InterPro" id="IPR013024">
    <property type="entry name" value="GGCT-like"/>
</dbReference>
<dbReference type="EMBL" id="JADWDC010000062">
    <property type="protein sequence ID" value="MCC0179001.1"/>
    <property type="molecule type" value="Genomic_DNA"/>
</dbReference>
<feature type="domain" description="Allophanate hydrolase C-terminal" evidence="1">
    <location>
        <begin position="9"/>
        <end position="128"/>
    </location>
</feature>
<protein>
    <submittedName>
        <fullName evidence="2">Gamma-glutamylcyclotransferase</fullName>
    </submittedName>
</protein>
<reference evidence="2" key="1">
    <citation type="journal article" date="2021" name="Antonie Van Leeuwenhoek">
        <title>Draft genome and description of Waterburya agarophytonicola gen. nov. sp. nov. (Pleurocapsales, Cyanobacteria): a seaweed symbiont.</title>
        <authorList>
            <person name="Bonthond G."/>
            <person name="Shalygin S."/>
            <person name="Bayer T."/>
            <person name="Weinberger F."/>
        </authorList>
    </citation>
    <scope>NUCLEOTIDE SEQUENCE</scope>
    <source>
        <strain evidence="2">KI4</strain>
    </source>
</reference>
<dbReference type="CDD" id="cd06661">
    <property type="entry name" value="GGCT_like"/>
    <property type="match status" value="1"/>
</dbReference>
<accession>A0A964BUD9</accession>